<dbReference type="PANTHER" id="PTHR46623:SF6">
    <property type="entry name" value="ALPHA_BETA-HYDROLASES SUPERFAMILY PROTEIN"/>
    <property type="match status" value="1"/>
</dbReference>
<dbReference type="KEGG" id="bcv:Bcav_3724"/>
<sequence>MAEIVLFHHVQGLTEGLRRLAALLEDDGHTVHLPDLFGGRTFETIPDGIAFQQSLDEDETARAVAAVIDPLPADLAYIGFSWGVQYAQRFTQTRDGARGGVFFDSCLPLTGDWAFGPWPDGVPVQIHGKEDDEFFAHEGDIDAAREIVATIGPELAELYVYPGDQHLFADSSLASYDPEAAALAIERTRAFLTRIS</sequence>
<keyword evidence="3" id="KW-1185">Reference proteome</keyword>
<reference evidence="2 3" key="1">
    <citation type="journal article" date="2009" name="Stand. Genomic Sci.">
        <title>Complete genome sequence of Beutenbergia cavernae type strain (HKI 0122).</title>
        <authorList>
            <person name="Land M."/>
            <person name="Pukall R."/>
            <person name="Abt B."/>
            <person name="Goker M."/>
            <person name="Rohde M."/>
            <person name="Glavina Del Rio T."/>
            <person name="Tice H."/>
            <person name="Copeland A."/>
            <person name="Cheng J.F."/>
            <person name="Lucas S."/>
            <person name="Chen F."/>
            <person name="Nolan M."/>
            <person name="Bruce D."/>
            <person name="Goodwin L."/>
            <person name="Pitluck S."/>
            <person name="Ivanova N."/>
            <person name="Mavromatis K."/>
            <person name="Ovchinnikova G."/>
            <person name="Pati A."/>
            <person name="Chen A."/>
            <person name="Palaniappan K."/>
            <person name="Hauser L."/>
            <person name="Chang Y.J."/>
            <person name="Jefferies C.C."/>
            <person name="Saunders E."/>
            <person name="Brettin T."/>
            <person name="Detter J.C."/>
            <person name="Han C."/>
            <person name="Chain P."/>
            <person name="Bristow J."/>
            <person name="Eisen J.A."/>
            <person name="Markowitz V."/>
            <person name="Hugenholtz P."/>
            <person name="Kyrpides N.C."/>
            <person name="Klenk H.P."/>
            <person name="Lapidus A."/>
        </authorList>
    </citation>
    <scope>NUCLEOTIDE SEQUENCE [LARGE SCALE GENOMIC DNA]</scope>
    <source>
        <strain evidence="3">ATCC BAA-8 / DSM 12333 / NBRC 16432</strain>
    </source>
</reference>
<evidence type="ECO:0000313" key="2">
    <source>
        <dbReference type="EMBL" id="ACQ81966.1"/>
    </source>
</evidence>
<evidence type="ECO:0000313" key="3">
    <source>
        <dbReference type="Proteomes" id="UP000007962"/>
    </source>
</evidence>
<dbReference type="AlphaFoldDB" id="C5C3Q7"/>
<dbReference type="GO" id="GO:0016787">
    <property type="term" value="F:hydrolase activity"/>
    <property type="evidence" value="ECO:0007669"/>
    <property type="project" value="UniProtKB-KW"/>
</dbReference>
<keyword evidence="2" id="KW-0378">Hydrolase</keyword>
<protein>
    <submittedName>
        <fullName evidence="2">Dienelactone hydrolase</fullName>
    </submittedName>
</protein>
<dbReference type="SUPFAM" id="SSF53474">
    <property type="entry name" value="alpha/beta-Hydrolases"/>
    <property type="match status" value="1"/>
</dbReference>
<gene>
    <name evidence="2" type="ordered locus">Bcav_3724</name>
</gene>
<dbReference type="OrthoDB" id="2834584at2"/>
<evidence type="ECO:0000259" key="1">
    <source>
        <dbReference type="Pfam" id="PF01738"/>
    </source>
</evidence>
<dbReference type="Pfam" id="PF01738">
    <property type="entry name" value="DLH"/>
    <property type="match status" value="1"/>
</dbReference>
<name>C5C3Q7_BEUC1</name>
<dbReference type="Gene3D" id="3.40.50.1820">
    <property type="entry name" value="alpha/beta hydrolase"/>
    <property type="match status" value="1"/>
</dbReference>
<dbReference type="HOGENOM" id="CLU_112481_1_0_11"/>
<dbReference type="Proteomes" id="UP000007962">
    <property type="component" value="Chromosome"/>
</dbReference>
<accession>C5C3Q7</accession>
<dbReference type="STRING" id="471853.Bcav_3724"/>
<organism evidence="2 3">
    <name type="scientific">Beutenbergia cavernae (strain ATCC BAA-8 / DSM 12333 / CCUG 43141 / JCM 11478 / NBRC 16432 / NCIMB 13614 / HKI 0122)</name>
    <dbReference type="NCBI Taxonomy" id="471853"/>
    <lineage>
        <taxon>Bacteria</taxon>
        <taxon>Bacillati</taxon>
        <taxon>Actinomycetota</taxon>
        <taxon>Actinomycetes</taxon>
        <taxon>Micrococcales</taxon>
        <taxon>Beutenbergiaceae</taxon>
        <taxon>Beutenbergia</taxon>
    </lineage>
</organism>
<proteinExistence type="predicted"/>
<dbReference type="eggNOG" id="COG0412">
    <property type="taxonomic scope" value="Bacteria"/>
</dbReference>
<dbReference type="EMBL" id="CP001618">
    <property type="protein sequence ID" value="ACQ81966.1"/>
    <property type="molecule type" value="Genomic_DNA"/>
</dbReference>
<feature type="domain" description="Dienelactone hydrolase" evidence="1">
    <location>
        <begin position="4"/>
        <end position="195"/>
    </location>
</feature>
<dbReference type="InterPro" id="IPR051049">
    <property type="entry name" value="Dienelactone_hydrolase-like"/>
</dbReference>
<dbReference type="InterPro" id="IPR002925">
    <property type="entry name" value="Dienelactn_hydro"/>
</dbReference>
<dbReference type="InterPro" id="IPR029058">
    <property type="entry name" value="AB_hydrolase_fold"/>
</dbReference>
<dbReference type="PANTHER" id="PTHR46623">
    <property type="entry name" value="CARBOXYMETHYLENEBUTENOLIDASE-RELATED"/>
    <property type="match status" value="1"/>
</dbReference>